<organism evidence="2 3">
    <name type="scientific">Microbacterium halimionae</name>
    <dbReference type="NCBI Taxonomy" id="1526413"/>
    <lineage>
        <taxon>Bacteria</taxon>
        <taxon>Bacillati</taxon>
        <taxon>Actinomycetota</taxon>
        <taxon>Actinomycetes</taxon>
        <taxon>Micrococcales</taxon>
        <taxon>Microbacteriaceae</taxon>
        <taxon>Microbacterium</taxon>
    </lineage>
</organism>
<dbReference type="RefSeq" id="WP_167046941.1">
    <property type="nucleotide sequence ID" value="NZ_JAAOZB010000001.1"/>
</dbReference>
<feature type="transmembrane region" description="Helical" evidence="1">
    <location>
        <begin position="119"/>
        <end position="136"/>
    </location>
</feature>
<gene>
    <name evidence="2" type="ORF">FHX48_001743</name>
</gene>
<feature type="transmembrane region" description="Helical" evidence="1">
    <location>
        <begin position="269"/>
        <end position="288"/>
    </location>
</feature>
<reference evidence="2 3" key="1">
    <citation type="submission" date="2020-07" db="EMBL/GenBank/DDBJ databases">
        <title>Sequencing the genomes of 1000 actinobacteria strains.</title>
        <authorList>
            <person name="Klenk H.-P."/>
        </authorList>
    </citation>
    <scope>NUCLEOTIDE SEQUENCE [LARGE SCALE GENOMIC DNA]</scope>
    <source>
        <strain evidence="2 3">DSM 27576</strain>
    </source>
</reference>
<keyword evidence="1" id="KW-1133">Transmembrane helix</keyword>
<sequence length="539" mass="58805">MSSFCPDVGGDLGGLFATNVPIILSATMISRFLLVPAVWSYAIVNYVVIVVGILGTYRLTRRFAVRHWIALGAAFAYCTSLSVFGLLGFGGMLYGALLLPTLAAIVGYTLDRLGHRSRWWVLGVAAWGLVLVSMLFADGYTFMMACLLTGSLVFFNSWGRWRRPSTWFSYVILFGVVAGSYVAYRSVVTNAGAWGEDSLDKFRAFGLDLSTLFVPSNQVWWAKLLGIGQDSSALWGDGSNSVYNMLGVLFVLLAIVGLICHARSVRREVVALAFAGTVALVFALGPALKFMTLFDPALSDAATSMPAGAGILELPTAVLFEKAPGFEYMRAIYRWVLVTRLAVVILAAICIETLLRRKRAGLAIVLAVLAVAEVSFNPVAVFNKNVENAQMIRSFDDDVTTPLAAALDTDERVIFVSGTAKSNDYLSVYLVPTINVRSWNIGNDKALRRARAGWSEEVDFLIARQPAGDELLDASLKTLTSGEADAIVVLDFDLRNSAKSWPPSESFIERGQEISDTYSADARFAVEEHEYFDVVTLSR</sequence>
<keyword evidence="3" id="KW-1185">Reference proteome</keyword>
<proteinExistence type="predicted"/>
<keyword evidence="1" id="KW-0812">Transmembrane</keyword>
<dbReference type="EMBL" id="JACGWY010000002">
    <property type="protein sequence ID" value="MBA8816670.1"/>
    <property type="molecule type" value="Genomic_DNA"/>
</dbReference>
<feature type="transmembrane region" description="Helical" evidence="1">
    <location>
        <begin position="362"/>
        <end position="382"/>
    </location>
</feature>
<protein>
    <submittedName>
        <fullName evidence="2">Uncharacterized protein</fullName>
    </submittedName>
</protein>
<comment type="caution">
    <text evidence="2">The sequence shown here is derived from an EMBL/GenBank/DDBJ whole genome shotgun (WGS) entry which is preliminary data.</text>
</comment>
<feature type="transmembrane region" description="Helical" evidence="1">
    <location>
        <begin position="242"/>
        <end position="262"/>
    </location>
</feature>
<feature type="transmembrane region" description="Helical" evidence="1">
    <location>
        <begin position="332"/>
        <end position="355"/>
    </location>
</feature>
<keyword evidence="1" id="KW-0472">Membrane</keyword>
<evidence type="ECO:0000256" key="1">
    <source>
        <dbReference type="SAM" id="Phobius"/>
    </source>
</evidence>
<evidence type="ECO:0000313" key="2">
    <source>
        <dbReference type="EMBL" id="MBA8816670.1"/>
    </source>
</evidence>
<dbReference type="AlphaFoldDB" id="A0A7W3JPK9"/>
<feature type="transmembrane region" description="Helical" evidence="1">
    <location>
        <begin position="12"/>
        <end position="32"/>
    </location>
</feature>
<dbReference type="Proteomes" id="UP000526083">
    <property type="component" value="Unassembled WGS sequence"/>
</dbReference>
<feature type="transmembrane region" description="Helical" evidence="1">
    <location>
        <begin position="38"/>
        <end position="57"/>
    </location>
</feature>
<feature type="transmembrane region" description="Helical" evidence="1">
    <location>
        <begin position="166"/>
        <end position="184"/>
    </location>
</feature>
<feature type="transmembrane region" description="Helical" evidence="1">
    <location>
        <begin position="142"/>
        <end position="159"/>
    </location>
</feature>
<evidence type="ECO:0000313" key="3">
    <source>
        <dbReference type="Proteomes" id="UP000526083"/>
    </source>
</evidence>
<feature type="transmembrane region" description="Helical" evidence="1">
    <location>
        <begin position="93"/>
        <end position="110"/>
    </location>
</feature>
<accession>A0A7W3JPK9</accession>
<name>A0A7W3JPK9_9MICO</name>
<feature type="transmembrane region" description="Helical" evidence="1">
    <location>
        <begin position="69"/>
        <end position="87"/>
    </location>
</feature>